<dbReference type="Pfam" id="PF03061">
    <property type="entry name" value="4HBT"/>
    <property type="match status" value="1"/>
</dbReference>
<evidence type="ECO:0000259" key="3">
    <source>
        <dbReference type="Pfam" id="PF03061"/>
    </source>
</evidence>
<evidence type="ECO:0000256" key="2">
    <source>
        <dbReference type="ARBA" id="ARBA00022801"/>
    </source>
</evidence>
<sequence>MDADFVERSRTITWEDPVPPLAASRELDGLSYLRALISGEYPPPPISRLMGFEMVSAEPGEAVFECEVGEYLYNPLGMVHGGLACTLLDTVIGCAAHTTLPAGVGYTSIDLNVSYLRPILATAGLLRARGRVVKGGQRVIFASGELTDAEGRVFATATGSLLVLRG</sequence>
<dbReference type="NCBIfam" id="TIGR00369">
    <property type="entry name" value="unchar_dom_1"/>
    <property type="match status" value="1"/>
</dbReference>
<evidence type="ECO:0000256" key="1">
    <source>
        <dbReference type="ARBA" id="ARBA00008324"/>
    </source>
</evidence>
<dbReference type="EMBL" id="BAAAOG010000001">
    <property type="protein sequence ID" value="GAA1948907.1"/>
    <property type="molecule type" value="Genomic_DNA"/>
</dbReference>
<feature type="domain" description="Thioesterase" evidence="3">
    <location>
        <begin position="77"/>
        <end position="154"/>
    </location>
</feature>
<dbReference type="InterPro" id="IPR039298">
    <property type="entry name" value="ACOT13"/>
</dbReference>
<protein>
    <submittedName>
        <fullName evidence="4">PaaI family thioesterase</fullName>
    </submittedName>
</protein>
<reference evidence="5" key="1">
    <citation type="journal article" date="2019" name="Int. J. Syst. Evol. Microbiol.">
        <title>The Global Catalogue of Microorganisms (GCM) 10K type strain sequencing project: providing services to taxonomists for standard genome sequencing and annotation.</title>
        <authorList>
            <consortium name="The Broad Institute Genomics Platform"/>
            <consortium name="The Broad Institute Genome Sequencing Center for Infectious Disease"/>
            <person name="Wu L."/>
            <person name="Ma J."/>
        </authorList>
    </citation>
    <scope>NUCLEOTIDE SEQUENCE [LARGE SCALE GENOMIC DNA]</scope>
    <source>
        <strain evidence="5">JCM 14901</strain>
    </source>
</reference>
<dbReference type="InterPro" id="IPR003736">
    <property type="entry name" value="PAAI_dom"/>
</dbReference>
<dbReference type="CDD" id="cd03443">
    <property type="entry name" value="PaaI_thioesterase"/>
    <property type="match status" value="1"/>
</dbReference>
<dbReference type="InterPro" id="IPR029069">
    <property type="entry name" value="HotDog_dom_sf"/>
</dbReference>
<gene>
    <name evidence="4" type="ORF">GCM10009776_08700</name>
</gene>
<dbReference type="InterPro" id="IPR006683">
    <property type="entry name" value="Thioestr_dom"/>
</dbReference>
<name>A0ABP5BM89_9MICO</name>
<accession>A0ABP5BM89</accession>
<dbReference type="Proteomes" id="UP001499933">
    <property type="component" value="Unassembled WGS sequence"/>
</dbReference>
<keyword evidence="5" id="KW-1185">Reference proteome</keyword>
<dbReference type="Gene3D" id="3.10.129.10">
    <property type="entry name" value="Hotdog Thioesterase"/>
    <property type="match status" value="1"/>
</dbReference>
<dbReference type="SUPFAM" id="SSF54637">
    <property type="entry name" value="Thioesterase/thiol ester dehydrase-isomerase"/>
    <property type="match status" value="1"/>
</dbReference>
<dbReference type="PANTHER" id="PTHR21660">
    <property type="entry name" value="THIOESTERASE SUPERFAMILY MEMBER-RELATED"/>
    <property type="match status" value="1"/>
</dbReference>
<keyword evidence="2" id="KW-0378">Hydrolase</keyword>
<evidence type="ECO:0000313" key="5">
    <source>
        <dbReference type="Proteomes" id="UP001499933"/>
    </source>
</evidence>
<comment type="similarity">
    <text evidence="1">Belongs to the thioesterase PaaI family.</text>
</comment>
<organism evidence="4 5">
    <name type="scientific">Microbacterium deminutum</name>
    <dbReference type="NCBI Taxonomy" id="344164"/>
    <lineage>
        <taxon>Bacteria</taxon>
        <taxon>Bacillati</taxon>
        <taxon>Actinomycetota</taxon>
        <taxon>Actinomycetes</taxon>
        <taxon>Micrococcales</taxon>
        <taxon>Microbacteriaceae</taxon>
        <taxon>Microbacterium</taxon>
    </lineage>
</organism>
<comment type="caution">
    <text evidence="4">The sequence shown here is derived from an EMBL/GenBank/DDBJ whole genome shotgun (WGS) entry which is preliminary data.</text>
</comment>
<dbReference type="PANTHER" id="PTHR21660:SF1">
    <property type="entry name" value="ACYL-COENZYME A THIOESTERASE 13"/>
    <property type="match status" value="1"/>
</dbReference>
<proteinExistence type="inferred from homology"/>
<dbReference type="RefSeq" id="WP_344091541.1">
    <property type="nucleotide sequence ID" value="NZ_BAAAOG010000001.1"/>
</dbReference>
<evidence type="ECO:0000313" key="4">
    <source>
        <dbReference type="EMBL" id="GAA1948907.1"/>
    </source>
</evidence>